<dbReference type="PROSITE" id="PS50112">
    <property type="entry name" value="PAS"/>
    <property type="match status" value="1"/>
</dbReference>
<dbReference type="GO" id="GO:0009927">
    <property type="term" value="F:histidine phosphotransfer kinase activity"/>
    <property type="evidence" value="ECO:0007669"/>
    <property type="project" value="TreeGrafter"/>
</dbReference>
<dbReference type="PANTHER" id="PTHR43047">
    <property type="entry name" value="TWO-COMPONENT HISTIDINE PROTEIN KINASE"/>
    <property type="match status" value="1"/>
</dbReference>
<evidence type="ECO:0000259" key="15">
    <source>
        <dbReference type="PROSITE" id="PS50110"/>
    </source>
</evidence>
<keyword evidence="4 12" id="KW-0597">Phosphoprotein</keyword>
<evidence type="ECO:0000256" key="13">
    <source>
        <dbReference type="SAM" id="Phobius"/>
    </source>
</evidence>
<dbReference type="Pfam" id="PF02518">
    <property type="entry name" value="HATPase_c"/>
    <property type="match status" value="1"/>
</dbReference>
<evidence type="ECO:0000313" key="19">
    <source>
        <dbReference type="Proteomes" id="UP000289411"/>
    </source>
</evidence>
<dbReference type="InterPro" id="IPR036890">
    <property type="entry name" value="HATPase_C_sf"/>
</dbReference>
<feature type="domain" description="Response regulatory" evidence="15">
    <location>
        <begin position="732"/>
        <end position="845"/>
    </location>
</feature>
<evidence type="ECO:0000256" key="8">
    <source>
        <dbReference type="ARBA" id="ARBA00022840"/>
    </source>
</evidence>
<dbReference type="FunFam" id="3.30.450.20:FF:000099">
    <property type="entry name" value="Sensory box sensor histidine kinase"/>
    <property type="match status" value="1"/>
</dbReference>
<feature type="domain" description="PAC" evidence="17">
    <location>
        <begin position="417"/>
        <end position="469"/>
    </location>
</feature>
<dbReference type="SMART" id="SM00387">
    <property type="entry name" value="HATPase_c"/>
    <property type="match status" value="1"/>
</dbReference>
<evidence type="ECO:0000256" key="6">
    <source>
        <dbReference type="ARBA" id="ARBA00022741"/>
    </source>
</evidence>
<keyword evidence="6" id="KW-0547">Nucleotide-binding</keyword>
<dbReference type="InterPro" id="IPR035965">
    <property type="entry name" value="PAS-like_dom_sf"/>
</dbReference>
<dbReference type="Proteomes" id="UP000289411">
    <property type="component" value="Unassembled WGS sequence"/>
</dbReference>
<feature type="domain" description="Histidine kinase" evidence="14">
    <location>
        <begin position="487"/>
        <end position="709"/>
    </location>
</feature>
<dbReference type="SUPFAM" id="SSF47384">
    <property type="entry name" value="Homodimeric domain of signal transducing histidine kinase"/>
    <property type="match status" value="1"/>
</dbReference>
<feature type="domain" description="Response regulatory" evidence="15">
    <location>
        <begin position="850"/>
        <end position="965"/>
    </location>
</feature>
<comment type="subcellular location">
    <subcellularLocation>
        <location evidence="2">Membrane</location>
    </subcellularLocation>
</comment>
<dbReference type="InterPro" id="IPR005467">
    <property type="entry name" value="His_kinase_dom"/>
</dbReference>
<keyword evidence="10 13" id="KW-0472">Membrane</keyword>
<feature type="modified residue" description="4-aspartylphosphate" evidence="12">
    <location>
        <position position="781"/>
    </location>
</feature>
<comment type="caution">
    <text evidence="18">The sequence shown here is derived from an EMBL/GenBank/DDBJ whole genome shotgun (WGS) entry which is preliminary data.</text>
</comment>
<dbReference type="Pfam" id="PF08447">
    <property type="entry name" value="PAS_3"/>
    <property type="match status" value="1"/>
</dbReference>
<dbReference type="Gene3D" id="3.30.450.20">
    <property type="entry name" value="PAS domain"/>
    <property type="match status" value="2"/>
</dbReference>
<dbReference type="EC" id="2.7.13.3" evidence="3"/>
<dbReference type="RefSeq" id="WP_129221860.1">
    <property type="nucleotide sequence ID" value="NZ_QYBC01000029.1"/>
</dbReference>
<dbReference type="PROSITE" id="PS50109">
    <property type="entry name" value="HIS_KIN"/>
    <property type="match status" value="1"/>
</dbReference>
<comment type="catalytic activity">
    <reaction evidence="1">
        <text>ATP + protein L-histidine = ADP + protein N-phospho-L-histidine.</text>
        <dbReference type="EC" id="2.7.13.3"/>
    </reaction>
</comment>
<feature type="transmembrane region" description="Helical" evidence="13">
    <location>
        <begin position="24"/>
        <end position="42"/>
    </location>
</feature>
<dbReference type="InterPro" id="IPR003661">
    <property type="entry name" value="HisK_dim/P_dom"/>
</dbReference>
<dbReference type="CDD" id="cd16922">
    <property type="entry name" value="HATPase_EvgS-ArcB-TorS-like"/>
    <property type="match status" value="1"/>
</dbReference>
<evidence type="ECO:0000259" key="17">
    <source>
        <dbReference type="PROSITE" id="PS50113"/>
    </source>
</evidence>
<sequence>MPDAARVRDTKDAGSWDRLRATSWLAGGVLIASLAIAAWGYLRDRQFDASTRHDNRLIIATERLLSSLKDVETGQRGFIITGKDEYLEPYRSGLAAVPADLATVSALDGVGAQPLSDLVRNRSFEAAQGIDAYRIDGPAAGAAHIQAGVGKSLMDRVRLQVAALQKAADERIASAQRGRDTDDLLRVASAVGLLLAFAGLGSVAVQRRREHRAGQALLEGVLENAPIGLGFLDRSLRIRHINGALAKMSERALSATPGMSIWEVIPQLRDTLEAKLGQVVEGGRSLANVEVEAASNLRQDQTRHFQASFYPLGRTDRGEANDGVGMVIADVTGRKRAERSTKEGEERFRTLVQASAAIIWTADATGAFARAQPNWNRFTGQTAEEAMGWGRLACVHPDDVEDTRAAWRAAVATLQPIALEHRIRRHDGEWRYMALSAAPVIEDDGTIREWVASHTDISDRREAELMLSAAKDAAESANQAKSSFLANMSHELRTPLSAVIGYSEMMEEEVEDLGETGLLTDLGKIKSNARHLLSLINDVLDLSKIEANRMDTFAEDVQVATLVEEAAGTVGALVAQKGNVLVVDVAPGAGAMHTDVVKLRQCLFNLLSNASKFTENGRVTLQVRREGEMDATVLVFRVVDTGIGMTEEQLGRLFQRFAQADETTTRKFGGTGLGLAITKAFSRLLGGDITVESTYGEGTTFTLRLPAYMPEQQTYEDGSAVPGREHQEDRQTVLVIDDDPAQLELMVKFLERQDFNVRTASNGQSGLEIARMVKPRAITLDVMMPHVDGWAVLTALKADPELAKIPVIMVTFNNDNGLSATLGAADHVDKPVRWDKLKSVMERFRDAEGDVLVVDDDPSVRERLRTTLERQGWSVVEAVNGQDALIKVLHGPPRAILLDLNMPLMDGFAFLHSLREKPGCADIPVIVFSARDISAADRRRLHDADRIMGKTTSLRDVTAELRVLVPTGEDPEG</sequence>
<name>A0A4Q2R5C7_9HYPH</name>
<evidence type="ECO:0000256" key="5">
    <source>
        <dbReference type="ARBA" id="ARBA00022679"/>
    </source>
</evidence>
<dbReference type="PROSITE" id="PS50110">
    <property type="entry name" value="RESPONSE_REGULATORY"/>
    <property type="match status" value="2"/>
</dbReference>
<dbReference type="GO" id="GO:0005524">
    <property type="term" value="F:ATP binding"/>
    <property type="evidence" value="ECO:0007669"/>
    <property type="project" value="UniProtKB-KW"/>
</dbReference>
<dbReference type="GO" id="GO:0005886">
    <property type="term" value="C:plasma membrane"/>
    <property type="evidence" value="ECO:0007669"/>
    <property type="project" value="TreeGrafter"/>
</dbReference>
<keyword evidence="7" id="KW-0418">Kinase</keyword>
<dbReference type="SMART" id="SM00091">
    <property type="entry name" value="PAS"/>
    <property type="match status" value="2"/>
</dbReference>
<dbReference type="InterPro" id="IPR000700">
    <property type="entry name" value="PAS-assoc_C"/>
</dbReference>
<dbReference type="Pfam" id="PF05227">
    <property type="entry name" value="CHASE3"/>
    <property type="match status" value="1"/>
</dbReference>
<accession>A0A4Q2R5C7</accession>
<dbReference type="PRINTS" id="PR00344">
    <property type="entry name" value="BCTRLSENSOR"/>
</dbReference>
<evidence type="ECO:0000256" key="12">
    <source>
        <dbReference type="PROSITE-ProRule" id="PRU00169"/>
    </source>
</evidence>
<dbReference type="PANTHER" id="PTHR43047:SF72">
    <property type="entry name" value="OSMOSENSING HISTIDINE PROTEIN KINASE SLN1"/>
    <property type="match status" value="1"/>
</dbReference>
<dbReference type="FunFam" id="3.30.565.10:FF:000010">
    <property type="entry name" value="Sensor histidine kinase RcsC"/>
    <property type="match status" value="1"/>
</dbReference>
<keyword evidence="19" id="KW-1185">Reference proteome</keyword>
<dbReference type="Gene3D" id="1.10.287.130">
    <property type="match status" value="1"/>
</dbReference>
<dbReference type="SUPFAM" id="SSF52172">
    <property type="entry name" value="CheY-like"/>
    <property type="match status" value="2"/>
</dbReference>
<dbReference type="CDD" id="cd19410">
    <property type="entry name" value="HK9-like_sensor"/>
    <property type="match status" value="1"/>
</dbReference>
<dbReference type="CDD" id="cd00130">
    <property type="entry name" value="PAS"/>
    <property type="match status" value="1"/>
</dbReference>
<evidence type="ECO:0000256" key="9">
    <source>
        <dbReference type="ARBA" id="ARBA00023012"/>
    </source>
</evidence>
<dbReference type="EMBL" id="QYBC01000029">
    <property type="protein sequence ID" value="RYB01766.1"/>
    <property type="molecule type" value="Genomic_DNA"/>
</dbReference>
<dbReference type="CDD" id="cd00082">
    <property type="entry name" value="HisKA"/>
    <property type="match status" value="1"/>
</dbReference>
<dbReference type="SMART" id="SM00086">
    <property type="entry name" value="PAC"/>
    <property type="match status" value="1"/>
</dbReference>
<feature type="domain" description="PAS" evidence="16">
    <location>
        <begin position="344"/>
        <end position="414"/>
    </location>
</feature>
<dbReference type="Pfam" id="PF00072">
    <property type="entry name" value="Response_reg"/>
    <property type="match status" value="2"/>
</dbReference>
<keyword evidence="13" id="KW-1133">Transmembrane helix</keyword>
<dbReference type="InterPro" id="IPR013656">
    <property type="entry name" value="PAS_4"/>
</dbReference>
<dbReference type="PROSITE" id="PS50113">
    <property type="entry name" value="PAC"/>
    <property type="match status" value="1"/>
</dbReference>
<evidence type="ECO:0000256" key="10">
    <source>
        <dbReference type="ARBA" id="ARBA00023136"/>
    </source>
</evidence>
<dbReference type="InterPro" id="IPR004358">
    <property type="entry name" value="Sig_transdc_His_kin-like_C"/>
</dbReference>
<evidence type="ECO:0000256" key="7">
    <source>
        <dbReference type="ARBA" id="ARBA00022777"/>
    </source>
</evidence>
<dbReference type="SUPFAM" id="SSF55785">
    <property type="entry name" value="PYP-like sensor domain (PAS domain)"/>
    <property type="match status" value="2"/>
</dbReference>
<dbReference type="InterPro" id="IPR001789">
    <property type="entry name" value="Sig_transdc_resp-reg_receiver"/>
</dbReference>
<feature type="modified residue" description="4-aspartylphosphate" evidence="12">
    <location>
        <position position="899"/>
    </location>
</feature>
<reference evidence="18 19" key="2">
    <citation type="submission" date="2019-02" db="EMBL/GenBank/DDBJ databases">
        <title>'Lichenibacterium ramalinii' gen. nov. sp. nov., 'Lichenibacterium minor' gen. nov. sp. nov.</title>
        <authorList>
            <person name="Pankratov T."/>
        </authorList>
    </citation>
    <scope>NUCLEOTIDE SEQUENCE [LARGE SCALE GENOMIC DNA]</scope>
    <source>
        <strain evidence="18 19">RmlP001</strain>
    </source>
</reference>
<feature type="transmembrane region" description="Helical" evidence="13">
    <location>
        <begin position="184"/>
        <end position="205"/>
    </location>
</feature>
<dbReference type="Pfam" id="PF08448">
    <property type="entry name" value="PAS_4"/>
    <property type="match status" value="1"/>
</dbReference>
<dbReference type="InterPro" id="IPR000014">
    <property type="entry name" value="PAS"/>
</dbReference>
<dbReference type="Gene3D" id="3.30.565.10">
    <property type="entry name" value="Histidine kinase-like ATPase, C-terminal domain"/>
    <property type="match status" value="1"/>
</dbReference>
<evidence type="ECO:0000256" key="4">
    <source>
        <dbReference type="ARBA" id="ARBA00022553"/>
    </source>
</evidence>
<protein>
    <recommendedName>
        <fullName evidence="3">histidine kinase</fullName>
        <ecNumber evidence="3">2.7.13.3</ecNumber>
    </recommendedName>
</protein>
<dbReference type="CDD" id="cd17574">
    <property type="entry name" value="REC_OmpR"/>
    <property type="match status" value="1"/>
</dbReference>
<dbReference type="InterPro" id="IPR003594">
    <property type="entry name" value="HATPase_dom"/>
</dbReference>
<dbReference type="Gene3D" id="3.40.50.2300">
    <property type="match status" value="2"/>
</dbReference>
<dbReference type="AlphaFoldDB" id="A0A4Q2R5C7"/>
<keyword evidence="8" id="KW-0067">ATP-binding</keyword>
<dbReference type="SMART" id="SM00388">
    <property type="entry name" value="HisKA"/>
    <property type="match status" value="1"/>
</dbReference>
<keyword evidence="11" id="KW-0131">Cell cycle</keyword>
<dbReference type="InterPro" id="IPR011006">
    <property type="entry name" value="CheY-like_superfamily"/>
</dbReference>
<dbReference type="FunFam" id="1.10.287.130:FF:000038">
    <property type="entry name" value="Sensory transduction histidine kinase"/>
    <property type="match status" value="1"/>
</dbReference>
<dbReference type="SUPFAM" id="SSF55874">
    <property type="entry name" value="ATPase domain of HSP90 chaperone/DNA topoisomerase II/histidine kinase"/>
    <property type="match status" value="1"/>
</dbReference>
<dbReference type="GO" id="GO:0000155">
    <property type="term" value="F:phosphorelay sensor kinase activity"/>
    <property type="evidence" value="ECO:0007669"/>
    <property type="project" value="InterPro"/>
</dbReference>
<dbReference type="InterPro" id="IPR013655">
    <property type="entry name" value="PAS_fold_3"/>
</dbReference>
<dbReference type="InterPro" id="IPR007891">
    <property type="entry name" value="CHASE3"/>
</dbReference>
<evidence type="ECO:0000256" key="3">
    <source>
        <dbReference type="ARBA" id="ARBA00012438"/>
    </source>
</evidence>
<evidence type="ECO:0000256" key="1">
    <source>
        <dbReference type="ARBA" id="ARBA00000085"/>
    </source>
</evidence>
<organism evidence="18 19">
    <name type="scientific">Lichenibacterium ramalinae</name>
    <dbReference type="NCBI Taxonomy" id="2316527"/>
    <lineage>
        <taxon>Bacteria</taxon>
        <taxon>Pseudomonadati</taxon>
        <taxon>Pseudomonadota</taxon>
        <taxon>Alphaproteobacteria</taxon>
        <taxon>Hyphomicrobiales</taxon>
        <taxon>Lichenihabitantaceae</taxon>
        <taxon>Lichenibacterium</taxon>
    </lineage>
</organism>
<dbReference type="InterPro" id="IPR001610">
    <property type="entry name" value="PAC"/>
</dbReference>
<dbReference type="InterPro" id="IPR036097">
    <property type="entry name" value="HisK_dim/P_sf"/>
</dbReference>
<keyword evidence="13" id="KW-0812">Transmembrane</keyword>
<dbReference type="Pfam" id="PF00512">
    <property type="entry name" value="HisKA"/>
    <property type="match status" value="1"/>
</dbReference>
<proteinExistence type="predicted"/>
<keyword evidence="5" id="KW-0808">Transferase</keyword>
<evidence type="ECO:0000256" key="11">
    <source>
        <dbReference type="ARBA" id="ARBA00023306"/>
    </source>
</evidence>
<gene>
    <name evidence="18" type="ORF">D3272_24470</name>
</gene>
<keyword evidence="9" id="KW-0902">Two-component regulatory system</keyword>
<reference evidence="18 19" key="1">
    <citation type="submission" date="2018-09" db="EMBL/GenBank/DDBJ databases">
        <authorList>
            <person name="Grouzdev D.S."/>
            <person name="Krutkina M.S."/>
        </authorList>
    </citation>
    <scope>NUCLEOTIDE SEQUENCE [LARGE SCALE GENOMIC DNA]</scope>
    <source>
        <strain evidence="18 19">RmlP001</strain>
    </source>
</reference>
<dbReference type="NCBIfam" id="TIGR00229">
    <property type="entry name" value="sensory_box"/>
    <property type="match status" value="1"/>
</dbReference>
<evidence type="ECO:0000259" key="14">
    <source>
        <dbReference type="PROSITE" id="PS50109"/>
    </source>
</evidence>
<evidence type="ECO:0000259" key="16">
    <source>
        <dbReference type="PROSITE" id="PS50112"/>
    </source>
</evidence>
<dbReference type="OrthoDB" id="9810730at2"/>
<dbReference type="SMART" id="SM00448">
    <property type="entry name" value="REC"/>
    <property type="match status" value="2"/>
</dbReference>
<evidence type="ECO:0000256" key="2">
    <source>
        <dbReference type="ARBA" id="ARBA00004370"/>
    </source>
</evidence>
<evidence type="ECO:0000313" key="18">
    <source>
        <dbReference type="EMBL" id="RYB01766.1"/>
    </source>
</evidence>